<reference evidence="2 3" key="1">
    <citation type="submission" date="2015-05" db="EMBL/GenBank/DDBJ databases">
        <authorList>
            <person name="Wang D.B."/>
            <person name="Wang M."/>
        </authorList>
    </citation>
    <scope>NUCLEOTIDE SEQUENCE [LARGE SCALE GENOMIC DNA]</scope>
    <source>
        <strain evidence="2">VL1</strain>
    </source>
</reference>
<feature type="region of interest" description="Disordered" evidence="1">
    <location>
        <begin position="1"/>
        <end position="97"/>
    </location>
</feature>
<feature type="compositionally biased region" description="Pro residues" evidence="1">
    <location>
        <begin position="591"/>
        <end position="616"/>
    </location>
</feature>
<keyword evidence="3" id="KW-1185">Reference proteome</keyword>
<organism evidence="2 3">
    <name type="scientific">Verticillium longisporum</name>
    <name type="common">Verticillium dahliae var. longisporum</name>
    <dbReference type="NCBI Taxonomy" id="100787"/>
    <lineage>
        <taxon>Eukaryota</taxon>
        <taxon>Fungi</taxon>
        <taxon>Dikarya</taxon>
        <taxon>Ascomycota</taxon>
        <taxon>Pezizomycotina</taxon>
        <taxon>Sordariomycetes</taxon>
        <taxon>Hypocreomycetidae</taxon>
        <taxon>Glomerellales</taxon>
        <taxon>Plectosphaerellaceae</taxon>
        <taxon>Verticillium</taxon>
    </lineage>
</organism>
<evidence type="ECO:0000313" key="2">
    <source>
        <dbReference type="EMBL" id="CRK24948.1"/>
    </source>
</evidence>
<dbReference type="EMBL" id="CVQH01018002">
    <property type="protein sequence ID" value="CRK24948.1"/>
    <property type="molecule type" value="Genomic_DNA"/>
</dbReference>
<feature type="region of interest" description="Disordered" evidence="1">
    <location>
        <begin position="407"/>
        <end position="470"/>
    </location>
</feature>
<feature type="compositionally biased region" description="Low complexity" evidence="1">
    <location>
        <begin position="55"/>
        <end position="74"/>
    </location>
</feature>
<dbReference type="AlphaFoldDB" id="A0A0G4LSD7"/>
<feature type="compositionally biased region" description="Low complexity" evidence="1">
    <location>
        <begin position="450"/>
        <end position="468"/>
    </location>
</feature>
<name>A0A0G4LSD7_VERLO</name>
<dbReference type="STRING" id="100787.A0A0G4LSD7"/>
<proteinExistence type="predicted"/>
<gene>
    <name evidence="2" type="ORF">BN1708_014083</name>
</gene>
<protein>
    <submittedName>
        <fullName evidence="2">Uncharacterized protein</fullName>
    </submittedName>
</protein>
<accession>A0A0G4LSD7</accession>
<feature type="region of interest" description="Disordered" evidence="1">
    <location>
        <begin position="711"/>
        <end position="764"/>
    </location>
</feature>
<feature type="compositionally biased region" description="Basic residues" evidence="1">
    <location>
        <begin position="544"/>
        <end position="558"/>
    </location>
</feature>
<evidence type="ECO:0000313" key="3">
    <source>
        <dbReference type="Proteomes" id="UP000044602"/>
    </source>
</evidence>
<dbReference type="Proteomes" id="UP000044602">
    <property type="component" value="Unassembled WGS sequence"/>
</dbReference>
<sequence length="795" mass="87000">MNDTVHHTTMNIPDPPPPPYSETDIYSIGHSNQPIDGTDARFCDLSSRPPGRPDSSASSSQLQPAAALSSSNQSEVNFTPSASDRRNNSVSESSFPVSSLSSAAAQDYFETRPLPRGFFQDHHVTQTISLISTSRPDDFPYRQEWARRDVSSSDWQTFLNFLLPNHATARNEAVIDRKLLAETDSTTGSASSGRAHASVHLNQLRRASAADVAVGSPALGVKREAEAVTAEWNAYFFQPRAMWVRLAFEPPRLQHQAEYSPHVPGAWDSSFDHHRPHHLGRPMPPSLPPNQPLFFHPYWAPQPQQQLQPARVSPSGFNFAGIKLNDEGFSIGNTVVVDRNGVRVGGLVADTNGVSYRDNVIAGPGMFSGGFNHGYPGTVYHDTHPNVYHGPQVNTCYSRPVQAPGLPLGPGLVPGSFPTDDQQPHMNHSPLVRIPPESLPAQQHQRRESGSSTGSGSLASSDSSLSSLPDHDDLSVSQFPVFHRTLHAWLIKPEEHITKQHVQRLKAELAEAKRTRSEYPPQNVDSKVMRAEIKSLSQAFRALKRAQRGIRRERRRERRAREKAERKKRRGQRHGSGVASGAGGNSWGLPGPAPLTVPPRVLPLGPGPMTCPPGGFPPGAWNTGPDSAPPSTLPLGHAPGIPGAHSGGNSRGAHPGAPQTGGWPRVADQGQRGSGSQSYQAPDVLHQTSQDKFHQLDELEKRLARRCAQLDEARDGQLKRKEDRENKAVSKPSGAQGETDSVSAGKQVRRNFESDRLEEEVSSLTRDVERLRMEADEAFARELEEQERRETGAGR</sequence>
<feature type="compositionally biased region" description="Basic and acidic residues" evidence="1">
    <location>
        <begin position="711"/>
        <end position="728"/>
    </location>
</feature>
<feature type="region of interest" description="Disordered" evidence="1">
    <location>
        <begin position="544"/>
        <end position="692"/>
    </location>
</feature>
<feature type="compositionally biased region" description="Low complexity" evidence="1">
    <location>
        <begin position="669"/>
        <end position="678"/>
    </location>
</feature>
<evidence type="ECO:0000256" key="1">
    <source>
        <dbReference type="SAM" id="MobiDB-lite"/>
    </source>
</evidence>